<keyword evidence="2" id="KW-1185">Reference proteome</keyword>
<dbReference type="eggNOG" id="COG1073">
    <property type="taxonomic scope" value="Bacteria"/>
</dbReference>
<dbReference type="ESTHER" id="chlt3-b3qz25">
    <property type="family name" value="Duf_1350"/>
</dbReference>
<dbReference type="AlphaFoldDB" id="B3QZ25"/>
<dbReference type="Proteomes" id="UP000001208">
    <property type="component" value="Chromosome"/>
</dbReference>
<gene>
    <name evidence="1" type="ordered locus">Ctha_1255</name>
</gene>
<protein>
    <submittedName>
        <fullName evidence="1">Uncharacterized protein</fullName>
    </submittedName>
</protein>
<dbReference type="RefSeq" id="WP_012499802.1">
    <property type="nucleotide sequence ID" value="NC_011026.1"/>
</dbReference>
<dbReference type="PANTHER" id="PTHR34127:SF1">
    <property type="entry name" value="OS04G0405600 PROTEIN"/>
    <property type="match status" value="1"/>
</dbReference>
<dbReference type="SUPFAM" id="SSF53474">
    <property type="entry name" value="alpha/beta-Hydrolases"/>
    <property type="match status" value="1"/>
</dbReference>
<proteinExistence type="predicted"/>
<dbReference type="HOGENOM" id="CLU_836347_0_0_10"/>
<dbReference type="PANTHER" id="PTHR34127">
    <property type="entry name" value="OS04G0405600 PROTEIN"/>
    <property type="match status" value="1"/>
</dbReference>
<organism evidence="1 2">
    <name type="scientific">Chloroherpeton thalassium (strain ATCC 35110 / GB-78)</name>
    <dbReference type="NCBI Taxonomy" id="517418"/>
    <lineage>
        <taxon>Bacteria</taxon>
        <taxon>Pseudomonadati</taxon>
        <taxon>Chlorobiota</taxon>
        <taxon>Chlorobiia</taxon>
        <taxon>Chlorobiales</taxon>
        <taxon>Chloroherpetonaceae</taxon>
        <taxon>Chloroherpeton</taxon>
    </lineage>
</organism>
<dbReference type="InterPro" id="IPR029058">
    <property type="entry name" value="AB_hydrolase_fold"/>
</dbReference>
<dbReference type="Pfam" id="PF07082">
    <property type="entry name" value="DUF1350"/>
    <property type="match status" value="1"/>
</dbReference>
<name>B3QZ25_CHLT3</name>
<evidence type="ECO:0000313" key="1">
    <source>
        <dbReference type="EMBL" id="ACF13718.1"/>
    </source>
</evidence>
<sequence length="288" mass="32234">MPQYKKICNSHVAIPEKPIGVVEFYGGQFFGQFPLGSYEYFLQCLYEAGYAVIAVPYEFSTNHIAVARKLLTVRDCVKKAFPELEDLTFFWIGHSLGCKLIAMLEAWTEKETNRLVLPASYKSMAEAEELAQLSGIYDQPSVLLAPVFADNDDLVPFPPISYLIDKIGLGVKPTRQEVRDEIERSDLFNLTGIVCFKDDDVAGHFSSNAEKKDVPWLIEKLSKPGRTDEFYKQELPGGHLKPNGDYCCQHVFGVQMVAGVLVVPTIQHAPRDLEPVVLTMLNKLGEGI</sequence>
<dbReference type="InterPro" id="IPR010765">
    <property type="entry name" value="DUF1350"/>
</dbReference>
<accession>B3QZ25</accession>
<reference evidence="1 2" key="1">
    <citation type="submission" date="2008-06" db="EMBL/GenBank/DDBJ databases">
        <title>Complete sequence of Chloroherpeton thalassium ATCC 35110.</title>
        <authorList>
            <consortium name="US DOE Joint Genome Institute"/>
            <person name="Lucas S."/>
            <person name="Copeland A."/>
            <person name="Lapidus A."/>
            <person name="Glavina del Rio T."/>
            <person name="Dalin E."/>
            <person name="Tice H."/>
            <person name="Bruce D."/>
            <person name="Goodwin L."/>
            <person name="Pitluck S."/>
            <person name="Schmutz J."/>
            <person name="Larimer F."/>
            <person name="Land M."/>
            <person name="Hauser L."/>
            <person name="Kyrpides N."/>
            <person name="Mikhailova N."/>
            <person name="Liu Z."/>
            <person name="Li T."/>
            <person name="Zhao F."/>
            <person name="Overmann J."/>
            <person name="Bryant D.A."/>
            <person name="Richardson P."/>
        </authorList>
    </citation>
    <scope>NUCLEOTIDE SEQUENCE [LARGE SCALE GENOMIC DNA]</scope>
    <source>
        <strain evidence="2">ATCC 35110 / GB-78</strain>
    </source>
</reference>
<dbReference type="STRING" id="517418.Ctha_1255"/>
<dbReference type="KEGG" id="cts:Ctha_1255"/>
<dbReference type="Gene3D" id="3.40.50.1820">
    <property type="entry name" value="alpha/beta hydrolase"/>
    <property type="match status" value="1"/>
</dbReference>
<dbReference type="EMBL" id="CP001100">
    <property type="protein sequence ID" value="ACF13718.1"/>
    <property type="molecule type" value="Genomic_DNA"/>
</dbReference>
<evidence type="ECO:0000313" key="2">
    <source>
        <dbReference type="Proteomes" id="UP000001208"/>
    </source>
</evidence>
<dbReference type="OrthoDB" id="148926at2"/>